<dbReference type="Proteomes" id="UP000319462">
    <property type="component" value="Chromosome 30"/>
</dbReference>
<evidence type="ECO:0000313" key="1">
    <source>
        <dbReference type="EMBL" id="SYZ68087.1"/>
    </source>
</evidence>
<name>A0A3P3ZD18_LEIBR</name>
<dbReference type="EMBL" id="LS997629">
    <property type="protein sequence ID" value="SYZ68087.1"/>
    <property type="molecule type" value="Genomic_DNA"/>
</dbReference>
<sequence length="115" mass="12575">MQCPWDEVMTEAFRRAQMAGRVFPQLCDFPSSVPGDVVQLTYLKPLRVLNGDDRGGAPMHAAPLLCGPLEVTGFFDPMEDEEESLLMTYGGDAWASALFVASHTRSGGGYYNGVR</sequence>
<dbReference type="AlphaFoldDB" id="A0A3P3ZD18"/>
<organism evidence="1 2">
    <name type="scientific">Leishmania braziliensis MHOM/BR/75/M2904</name>
    <dbReference type="NCBI Taxonomy" id="420245"/>
    <lineage>
        <taxon>Eukaryota</taxon>
        <taxon>Discoba</taxon>
        <taxon>Euglenozoa</taxon>
        <taxon>Kinetoplastea</taxon>
        <taxon>Metakinetoplastina</taxon>
        <taxon>Trypanosomatida</taxon>
        <taxon>Trypanosomatidae</taxon>
        <taxon>Leishmaniinae</taxon>
        <taxon>Leishmania</taxon>
        <taxon>Leishmania braziliensis species complex</taxon>
    </lineage>
</organism>
<evidence type="ECO:0000313" key="2">
    <source>
        <dbReference type="Proteomes" id="UP000319462"/>
    </source>
</evidence>
<gene>
    <name evidence="1" type="ORF">LBRM2904_30.2740</name>
</gene>
<protein>
    <submittedName>
        <fullName evidence="1">Hypothetical_protein</fullName>
    </submittedName>
</protein>
<dbReference type="KEGG" id="lbz:LBRM_30_2610"/>
<dbReference type="VEuPathDB" id="TriTrypDB:LbrM.30.2610"/>
<dbReference type="RefSeq" id="XP_001566887.1">
    <property type="nucleotide sequence ID" value="XM_001566837.1"/>
</dbReference>
<proteinExistence type="predicted"/>
<reference evidence="1 2" key="1">
    <citation type="submission" date="2018-09" db="EMBL/GenBank/DDBJ databases">
        <authorList>
            <person name="Peiro R."/>
            <person name="Begona"/>
            <person name="Cbmso G."/>
            <person name="Lopez M."/>
            <person name="Gonzalez S."/>
        </authorList>
    </citation>
    <scope>NUCLEOTIDE SEQUENCE [LARGE SCALE GENOMIC DNA]</scope>
</reference>
<accession>A0A3P3ZD18</accession>